<gene>
    <name evidence="1" type="ORF">J4573_18730</name>
</gene>
<sequence>MVKDTATDASLPHTRWALVSYRDSDEFLNDETPITREQLTQVWTFFDHGDDEWMQRGCYPVTSGNWPRLQEILRCGPPQPGLSYFVEAFAAG</sequence>
<keyword evidence="2" id="KW-1185">Reference proteome</keyword>
<organism evidence="1 2">
    <name type="scientific">Actinomadura barringtoniae</name>
    <dbReference type="NCBI Taxonomy" id="1427535"/>
    <lineage>
        <taxon>Bacteria</taxon>
        <taxon>Bacillati</taxon>
        <taxon>Actinomycetota</taxon>
        <taxon>Actinomycetes</taxon>
        <taxon>Streptosporangiales</taxon>
        <taxon>Thermomonosporaceae</taxon>
        <taxon>Actinomadura</taxon>
    </lineage>
</organism>
<dbReference type="RefSeq" id="WP_208256992.1">
    <property type="nucleotide sequence ID" value="NZ_JAGEOJ010000007.1"/>
</dbReference>
<dbReference type="AlphaFoldDB" id="A0A939PIG7"/>
<accession>A0A939PIG7</accession>
<proteinExistence type="predicted"/>
<name>A0A939PIG7_9ACTN</name>
<dbReference type="EMBL" id="JAGEOJ010000007">
    <property type="protein sequence ID" value="MBO2449146.1"/>
    <property type="molecule type" value="Genomic_DNA"/>
</dbReference>
<protein>
    <submittedName>
        <fullName evidence="1">Uncharacterized protein</fullName>
    </submittedName>
</protein>
<reference evidence="1" key="1">
    <citation type="submission" date="2021-03" db="EMBL/GenBank/DDBJ databases">
        <authorList>
            <person name="Kanchanasin P."/>
            <person name="Saeng-In P."/>
            <person name="Phongsopitanun W."/>
            <person name="Yuki M."/>
            <person name="Kudo T."/>
            <person name="Ohkuma M."/>
            <person name="Tanasupawat S."/>
        </authorList>
    </citation>
    <scope>NUCLEOTIDE SEQUENCE</scope>
    <source>
        <strain evidence="1">GKU 128</strain>
    </source>
</reference>
<evidence type="ECO:0000313" key="2">
    <source>
        <dbReference type="Proteomes" id="UP000669179"/>
    </source>
</evidence>
<comment type="caution">
    <text evidence="1">The sequence shown here is derived from an EMBL/GenBank/DDBJ whole genome shotgun (WGS) entry which is preliminary data.</text>
</comment>
<evidence type="ECO:0000313" key="1">
    <source>
        <dbReference type="EMBL" id="MBO2449146.1"/>
    </source>
</evidence>
<dbReference type="Proteomes" id="UP000669179">
    <property type="component" value="Unassembled WGS sequence"/>
</dbReference>